<comment type="caution">
    <text evidence="1">The sequence shown here is derived from an EMBL/GenBank/DDBJ whole genome shotgun (WGS) entry which is preliminary data.</text>
</comment>
<sequence>MSNSQKASLFISTGFLISTAKFLIKGLGSSNNGLFTEFTNKSSIIWNNSKALLLTKLTNENVGT</sequence>
<dbReference type="EMBL" id="CAJEWN010000039">
    <property type="protein sequence ID" value="CAD2147618.1"/>
    <property type="molecule type" value="Genomic_DNA"/>
</dbReference>
<organism evidence="1 2">
    <name type="scientific">Meloidogyne enterolobii</name>
    <name type="common">Root-knot nematode worm</name>
    <name type="synonym">Meloidogyne mayaguensis</name>
    <dbReference type="NCBI Taxonomy" id="390850"/>
    <lineage>
        <taxon>Eukaryota</taxon>
        <taxon>Metazoa</taxon>
        <taxon>Ecdysozoa</taxon>
        <taxon>Nematoda</taxon>
        <taxon>Chromadorea</taxon>
        <taxon>Rhabditida</taxon>
        <taxon>Tylenchina</taxon>
        <taxon>Tylenchomorpha</taxon>
        <taxon>Tylenchoidea</taxon>
        <taxon>Meloidogynidae</taxon>
        <taxon>Meloidogyninae</taxon>
        <taxon>Meloidogyne</taxon>
    </lineage>
</organism>
<protein>
    <submittedName>
        <fullName evidence="1">Uncharacterized protein</fullName>
    </submittedName>
</protein>
<proteinExistence type="predicted"/>
<accession>A0A6V7U9L8</accession>
<reference evidence="1 2" key="1">
    <citation type="submission" date="2020-08" db="EMBL/GenBank/DDBJ databases">
        <authorList>
            <person name="Koutsovoulos G."/>
            <person name="Danchin GJ E."/>
        </authorList>
    </citation>
    <scope>NUCLEOTIDE SEQUENCE [LARGE SCALE GENOMIC DNA]</scope>
</reference>
<evidence type="ECO:0000313" key="2">
    <source>
        <dbReference type="Proteomes" id="UP000580250"/>
    </source>
</evidence>
<name>A0A6V7U9L8_MELEN</name>
<evidence type="ECO:0000313" key="1">
    <source>
        <dbReference type="EMBL" id="CAD2147618.1"/>
    </source>
</evidence>
<gene>
    <name evidence="1" type="ORF">MENT_LOCUS9052</name>
</gene>
<dbReference type="AlphaFoldDB" id="A0A6V7U9L8"/>
<dbReference type="Proteomes" id="UP000580250">
    <property type="component" value="Unassembled WGS sequence"/>
</dbReference>